<dbReference type="Gene3D" id="1.10.101.10">
    <property type="entry name" value="PGBD-like superfamily/PGBD"/>
    <property type="match status" value="1"/>
</dbReference>
<dbReference type="InterPro" id="IPR011105">
    <property type="entry name" value="Cell_wall_hydrolase_SleB"/>
</dbReference>
<dbReference type="Pfam" id="PF01471">
    <property type="entry name" value="PG_binding_1"/>
    <property type="match status" value="1"/>
</dbReference>
<keyword evidence="4" id="KW-1185">Reference proteome</keyword>
<dbReference type="KEGG" id="plyc:GXP70_17035"/>
<feature type="domain" description="Cell wall hydrolase SleB" evidence="2">
    <location>
        <begin position="120"/>
        <end position="218"/>
    </location>
</feature>
<dbReference type="InterPro" id="IPR036366">
    <property type="entry name" value="PGBDSf"/>
</dbReference>
<sequence length="219" mass="23515">MNRQTRIIALLAGAIVAGSSLLGYGGTAMAASPPTLKAGSAGSDVADLQFRLQTLYYFKGTITTTYGMTTRSAVIAFQKAHGLQTDGIAGPATWSTLKKLTVNKPELSKLARIIYSEARGEVYKGQVAVGAVVMNRLKSPLFPKTVTDVIFAPFAFAAVADGQYWLLPDNTAFLAAKDAVRGWDPTKNALYYYNPATAKSQWMLARKVTTKIGNHVFAV</sequence>
<reference evidence="3 4" key="1">
    <citation type="submission" date="2020-01" db="EMBL/GenBank/DDBJ databases">
        <title>Paenibacillus sp. nov., isolated from tomato rhizosphere.</title>
        <authorList>
            <person name="Weon H.-Y."/>
            <person name="Lee S.A."/>
        </authorList>
    </citation>
    <scope>NUCLEOTIDE SEQUENCE [LARGE SCALE GENOMIC DNA]</scope>
    <source>
        <strain evidence="3 4">12200R-189</strain>
    </source>
</reference>
<evidence type="ECO:0000259" key="2">
    <source>
        <dbReference type="Pfam" id="PF07486"/>
    </source>
</evidence>
<dbReference type="Proteomes" id="UP000476064">
    <property type="component" value="Chromosome"/>
</dbReference>
<protein>
    <submittedName>
        <fullName evidence="3">Spore cortex-lytic enzyme</fullName>
    </submittedName>
</protein>
<dbReference type="InterPro" id="IPR036365">
    <property type="entry name" value="PGBD-like_sf"/>
</dbReference>
<dbReference type="Gene3D" id="6.20.240.60">
    <property type="match status" value="1"/>
</dbReference>
<gene>
    <name evidence="3" type="ORF">GXP70_17035</name>
</gene>
<evidence type="ECO:0000313" key="4">
    <source>
        <dbReference type="Proteomes" id="UP000476064"/>
    </source>
</evidence>
<name>A0A6C0G435_9BACL</name>
<dbReference type="RefSeq" id="WP_162357939.1">
    <property type="nucleotide sequence ID" value="NZ_CP048209.1"/>
</dbReference>
<accession>A0A6C0G435</accession>
<proteinExistence type="predicted"/>
<feature type="domain" description="Peptidoglycan binding-like" evidence="1">
    <location>
        <begin position="42"/>
        <end position="97"/>
    </location>
</feature>
<dbReference type="InterPro" id="IPR042047">
    <property type="entry name" value="SleB_dom1"/>
</dbReference>
<dbReference type="Pfam" id="PF07486">
    <property type="entry name" value="Hydrolase_2"/>
    <property type="match status" value="1"/>
</dbReference>
<dbReference type="EMBL" id="CP048209">
    <property type="protein sequence ID" value="QHT61500.1"/>
    <property type="molecule type" value="Genomic_DNA"/>
</dbReference>
<dbReference type="Gene3D" id="1.10.10.2520">
    <property type="entry name" value="Cell wall hydrolase SleB, domain 1"/>
    <property type="match status" value="1"/>
</dbReference>
<dbReference type="AlphaFoldDB" id="A0A6C0G435"/>
<dbReference type="InterPro" id="IPR002477">
    <property type="entry name" value="Peptidoglycan-bd-like"/>
</dbReference>
<organism evidence="3 4">
    <name type="scientific">Paenibacillus lycopersici</name>
    <dbReference type="NCBI Taxonomy" id="2704462"/>
    <lineage>
        <taxon>Bacteria</taxon>
        <taxon>Bacillati</taxon>
        <taxon>Bacillota</taxon>
        <taxon>Bacilli</taxon>
        <taxon>Bacillales</taxon>
        <taxon>Paenibacillaceae</taxon>
        <taxon>Paenibacillus</taxon>
    </lineage>
</organism>
<dbReference type="SUPFAM" id="SSF47090">
    <property type="entry name" value="PGBD-like"/>
    <property type="match status" value="1"/>
</dbReference>
<evidence type="ECO:0000313" key="3">
    <source>
        <dbReference type="EMBL" id="QHT61500.1"/>
    </source>
</evidence>
<evidence type="ECO:0000259" key="1">
    <source>
        <dbReference type="Pfam" id="PF01471"/>
    </source>
</evidence>
<dbReference type="GO" id="GO:0016787">
    <property type="term" value="F:hydrolase activity"/>
    <property type="evidence" value="ECO:0007669"/>
    <property type="project" value="InterPro"/>
</dbReference>